<proteinExistence type="predicted"/>
<protein>
    <submittedName>
        <fullName evidence="2">PTS system, mannose/fructose/sorbose family, IID component</fullName>
    </submittedName>
</protein>
<keyword evidence="1" id="KW-0812">Transmembrane</keyword>
<gene>
    <name evidence="2" type="ORF">CLORAM_00205</name>
</gene>
<reference evidence="2" key="2">
    <citation type="submission" date="2014-06" db="EMBL/GenBank/DDBJ databases">
        <title>Draft genome sequence of Clostridium ramosum(DSM 1402).</title>
        <authorList>
            <person name="Sudarsanam P."/>
            <person name="Ley R."/>
            <person name="Guruge J."/>
            <person name="Turnbaugh P.J."/>
            <person name="Mahowald M."/>
            <person name="Liep D."/>
            <person name="Gordon J."/>
        </authorList>
    </citation>
    <scope>NUCLEOTIDE SEQUENCE</scope>
    <source>
        <strain evidence="2">DSM 1402</strain>
    </source>
</reference>
<accession>B0N0Q1</accession>
<dbReference type="Pfam" id="PF03613">
    <property type="entry name" value="EIID-AGA"/>
    <property type="match status" value="1"/>
</dbReference>
<evidence type="ECO:0000313" key="2">
    <source>
        <dbReference type="EMBL" id="EDS20112.1"/>
    </source>
</evidence>
<comment type="caution">
    <text evidence="2">The sequence shown here is derived from an EMBL/GenBank/DDBJ whole genome shotgun (WGS) entry which is preliminary data.</text>
</comment>
<dbReference type="PANTHER" id="PTHR32502:SF23">
    <property type="entry name" value="TRANSPORT PROTEIN, PTS SYSTEM"/>
    <property type="match status" value="1"/>
</dbReference>
<dbReference type="HOGENOM" id="CLU_060742_2_0_9"/>
<sequence length="268" mass="29080">MMISKITKKDINKLFWRSMCVNASFNYERHMSQGIQYALSPALTKLYDDKKDLSKALVRHSEFFNSTPALCPFILGVTLALEEKNAEDQEFDESSINAIKVSLMGPLAGIGDSIFWGTLRPLAGGIACSLALAGNSFAPIIFLLLFNIPHLLVRYFGLKFGYNSGMKALVKFEELGLTEKIFSAASILGLLVIGGMVASMVSVNLALTIGSGDSAVAINDIINGIMPKMLSLLTTYLIYVLIKKGIKVNYLLIGIVIVSILGALIGIF</sequence>
<dbReference type="InterPro" id="IPR004704">
    <property type="entry name" value="PTS_IID_man"/>
</dbReference>
<dbReference type="RefSeq" id="WP_003534697.1">
    <property type="nucleotide sequence ID" value="NZ_CP036346.1"/>
</dbReference>
<dbReference type="GO" id="GO:0009401">
    <property type="term" value="P:phosphoenolpyruvate-dependent sugar phosphotransferase system"/>
    <property type="evidence" value="ECO:0007669"/>
    <property type="project" value="InterPro"/>
</dbReference>
<feature type="transmembrane region" description="Helical" evidence="1">
    <location>
        <begin position="221"/>
        <end position="242"/>
    </location>
</feature>
<organism evidence="2 3">
    <name type="scientific">Thomasclavelia ramosa DSM 1402</name>
    <dbReference type="NCBI Taxonomy" id="445974"/>
    <lineage>
        <taxon>Bacteria</taxon>
        <taxon>Bacillati</taxon>
        <taxon>Bacillota</taxon>
        <taxon>Erysipelotrichia</taxon>
        <taxon>Erysipelotrichales</taxon>
        <taxon>Coprobacillaceae</taxon>
        <taxon>Thomasclavelia</taxon>
    </lineage>
</organism>
<dbReference type="EMBL" id="ABFX02000002">
    <property type="protein sequence ID" value="EDS20112.1"/>
    <property type="molecule type" value="Genomic_DNA"/>
</dbReference>
<dbReference type="Proteomes" id="UP000005798">
    <property type="component" value="Unassembled WGS sequence"/>
</dbReference>
<dbReference type="InterPro" id="IPR050303">
    <property type="entry name" value="GatZ_KbaZ_carbometab"/>
</dbReference>
<keyword evidence="1" id="KW-0472">Membrane</keyword>
<name>B0N0Q1_9FIRM</name>
<feature type="transmembrane region" description="Helical" evidence="1">
    <location>
        <begin position="181"/>
        <end position="201"/>
    </location>
</feature>
<evidence type="ECO:0000256" key="1">
    <source>
        <dbReference type="SAM" id="Phobius"/>
    </source>
</evidence>
<keyword evidence="3" id="KW-1185">Reference proteome</keyword>
<keyword evidence="1" id="KW-1133">Transmembrane helix</keyword>
<dbReference type="eggNOG" id="COG3716">
    <property type="taxonomic scope" value="Bacteria"/>
</dbReference>
<evidence type="ECO:0000313" key="3">
    <source>
        <dbReference type="Proteomes" id="UP000005798"/>
    </source>
</evidence>
<reference evidence="2" key="1">
    <citation type="submission" date="2007-11" db="EMBL/GenBank/DDBJ databases">
        <authorList>
            <person name="Fulton L."/>
            <person name="Clifton S."/>
            <person name="Fulton B."/>
            <person name="Xu J."/>
            <person name="Minx P."/>
            <person name="Pepin K.H."/>
            <person name="Johnson M."/>
            <person name="Thiruvilangam P."/>
            <person name="Bhonagiri V."/>
            <person name="Nash W.E."/>
            <person name="Mardis E.R."/>
            <person name="Wilson R.K."/>
        </authorList>
    </citation>
    <scope>NUCLEOTIDE SEQUENCE [LARGE SCALE GENOMIC DNA]</scope>
    <source>
        <strain evidence="2">DSM 1402</strain>
    </source>
</reference>
<dbReference type="GO" id="GO:0005886">
    <property type="term" value="C:plasma membrane"/>
    <property type="evidence" value="ECO:0007669"/>
    <property type="project" value="TreeGrafter"/>
</dbReference>
<dbReference type="PROSITE" id="PS51108">
    <property type="entry name" value="PTS_EIID"/>
    <property type="match status" value="1"/>
</dbReference>
<feature type="transmembrane region" description="Helical" evidence="1">
    <location>
        <begin position="249"/>
        <end position="267"/>
    </location>
</feature>
<dbReference type="GeneID" id="64196555"/>
<dbReference type="AlphaFoldDB" id="B0N0Q1"/>
<dbReference type="PANTHER" id="PTHR32502">
    <property type="entry name" value="N-ACETYLGALACTOSAMINE PERMEASE II COMPONENT-RELATED"/>
    <property type="match status" value="1"/>
</dbReference>